<name>A0A6J5N8N3_9CAUD</name>
<organism evidence="1">
    <name type="scientific">uncultured Caudovirales phage</name>
    <dbReference type="NCBI Taxonomy" id="2100421"/>
    <lineage>
        <taxon>Viruses</taxon>
        <taxon>Duplodnaviria</taxon>
        <taxon>Heunggongvirae</taxon>
        <taxon>Uroviricota</taxon>
        <taxon>Caudoviricetes</taxon>
        <taxon>Peduoviridae</taxon>
        <taxon>Maltschvirus</taxon>
        <taxon>Maltschvirus maltsch</taxon>
    </lineage>
</organism>
<reference evidence="1" key="1">
    <citation type="submission" date="2020-04" db="EMBL/GenBank/DDBJ databases">
        <authorList>
            <person name="Chiriac C."/>
            <person name="Salcher M."/>
            <person name="Ghai R."/>
            <person name="Kavagutti S V."/>
        </authorList>
    </citation>
    <scope>NUCLEOTIDE SEQUENCE</scope>
</reference>
<sequence>MIPYLGLGLLLLSLTGCASIGHYYDSMDGCQFYNKPQGYRLPDYCGAGGKTSTTYVRQVTPTRYEITNPTK</sequence>
<protein>
    <submittedName>
        <fullName evidence="1">Uncharacterized protein</fullName>
    </submittedName>
</protein>
<dbReference type="EMBL" id="LR796596">
    <property type="protein sequence ID" value="CAB4153503.1"/>
    <property type="molecule type" value="Genomic_DNA"/>
</dbReference>
<accession>A0A6J5N8N3</accession>
<gene>
    <name evidence="1" type="ORF">UFOVP635_3</name>
</gene>
<evidence type="ECO:0000313" key="1">
    <source>
        <dbReference type="EMBL" id="CAB4153503.1"/>
    </source>
</evidence>
<proteinExistence type="predicted"/>